<dbReference type="SUPFAM" id="SSF51182">
    <property type="entry name" value="RmlC-like cupins"/>
    <property type="match status" value="1"/>
</dbReference>
<dbReference type="Proteomes" id="UP001183809">
    <property type="component" value="Unassembled WGS sequence"/>
</dbReference>
<organism evidence="2 3">
    <name type="scientific">Streptomyces gibsoniae</name>
    <dbReference type="NCBI Taxonomy" id="3075529"/>
    <lineage>
        <taxon>Bacteria</taxon>
        <taxon>Bacillati</taxon>
        <taxon>Actinomycetota</taxon>
        <taxon>Actinomycetes</taxon>
        <taxon>Kitasatosporales</taxon>
        <taxon>Streptomycetaceae</taxon>
        <taxon>Streptomyces</taxon>
    </lineage>
</organism>
<dbReference type="Pfam" id="PF07883">
    <property type="entry name" value="Cupin_2"/>
    <property type="match status" value="1"/>
</dbReference>
<sequence length="119" mass="12791">MNATVIEDLAAQLPPPEEGTLSRVLYRDDRLRVIGFAFATGAELTEHTSPLPVVIQVVQGRLDLVLDQETTVARPGSWIHLPPRLPHTVRATEPTVMLLTMLPGAHPTAPDGSNGPADS</sequence>
<dbReference type="InterPro" id="IPR014710">
    <property type="entry name" value="RmlC-like_jellyroll"/>
</dbReference>
<dbReference type="InterPro" id="IPR011051">
    <property type="entry name" value="RmlC_Cupin_sf"/>
</dbReference>
<evidence type="ECO:0000313" key="2">
    <source>
        <dbReference type="EMBL" id="MDT0466437.1"/>
    </source>
</evidence>
<gene>
    <name evidence="2" type="ORF">RM764_26090</name>
</gene>
<reference evidence="3" key="1">
    <citation type="submission" date="2023-07" db="EMBL/GenBank/DDBJ databases">
        <title>30 novel species of actinomycetes from the DSMZ collection.</title>
        <authorList>
            <person name="Nouioui I."/>
        </authorList>
    </citation>
    <scope>NUCLEOTIDE SEQUENCE [LARGE SCALE GENOMIC DNA]</scope>
    <source>
        <strain evidence="3">DSM 41699</strain>
    </source>
</reference>
<dbReference type="EMBL" id="JAVREY010000037">
    <property type="protein sequence ID" value="MDT0466437.1"/>
    <property type="molecule type" value="Genomic_DNA"/>
</dbReference>
<protein>
    <submittedName>
        <fullName evidence="2">Cupin domain-containing protein</fullName>
    </submittedName>
</protein>
<name>A0ABU2U051_9ACTN</name>
<proteinExistence type="predicted"/>
<dbReference type="Gene3D" id="2.60.120.10">
    <property type="entry name" value="Jelly Rolls"/>
    <property type="match status" value="1"/>
</dbReference>
<comment type="caution">
    <text evidence="2">The sequence shown here is derived from an EMBL/GenBank/DDBJ whole genome shotgun (WGS) entry which is preliminary data.</text>
</comment>
<dbReference type="PANTHER" id="PTHR37694">
    <property type="entry name" value="SLR8022 PROTEIN"/>
    <property type="match status" value="1"/>
</dbReference>
<dbReference type="RefSeq" id="WP_311697899.1">
    <property type="nucleotide sequence ID" value="NZ_JAVREY010000037.1"/>
</dbReference>
<keyword evidence="3" id="KW-1185">Reference proteome</keyword>
<dbReference type="PANTHER" id="PTHR37694:SF1">
    <property type="entry name" value="SLR8022 PROTEIN"/>
    <property type="match status" value="1"/>
</dbReference>
<accession>A0ABU2U051</accession>
<dbReference type="CDD" id="cd02230">
    <property type="entry name" value="cupin_HP0902-like"/>
    <property type="match status" value="1"/>
</dbReference>
<evidence type="ECO:0000313" key="3">
    <source>
        <dbReference type="Proteomes" id="UP001183809"/>
    </source>
</evidence>
<dbReference type="InterPro" id="IPR013096">
    <property type="entry name" value="Cupin_2"/>
</dbReference>
<evidence type="ECO:0000259" key="1">
    <source>
        <dbReference type="Pfam" id="PF07883"/>
    </source>
</evidence>
<feature type="domain" description="Cupin type-2" evidence="1">
    <location>
        <begin position="38"/>
        <end position="98"/>
    </location>
</feature>